<comment type="caution">
    <text evidence="2">The sequence shown here is derived from an EMBL/GenBank/DDBJ whole genome shotgun (WGS) entry which is preliminary data.</text>
</comment>
<keyword evidence="1" id="KW-0732">Signal</keyword>
<protein>
    <submittedName>
        <fullName evidence="2">Uncharacterized protein</fullName>
    </submittedName>
</protein>
<gene>
    <name evidence="2" type="ORF">FUA23_20680</name>
</gene>
<dbReference type="Proteomes" id="UP000321907">
    <property type="component" value="Unassembled WGS sequence"/>
</dbReference>
<evidence type="ECO:0000313" key="2">
    <source>
        <dbReference type="EMBL" id="TXF85430.1"/>
    </source>
</evidence>
<feature type="chain" id="PRO_5022968822" evidence="1">
    <location>
        <begin position="19"/>
        <end position="227"/>
    </location>
</feature>
<dbReference type="PROSITE" id="PS51257">
    <property type="entry name" value="PROKAR_LIPOPROTEIN"/>
    <property type="match status" value="1"/>
</dbReference>
<dbReference type="EMBL" id="VOXD01000047">
    <property type="protein sequence ID" value="TXF85430.1"/>
    <property type="molecule type" value="Genomic_DNA"/>
</dbReference>
<dbReference type="RefSeq" id="WP_147932685.1">
    <property type="nucleotide sequence ID" value="NZ_VOXD01000047.1"/>
</dbReference>
<organism evidence="2 3">
    <name type="scientific">Neolewinella aurantiaca</name>
    <dbReference type="NCBI Taxonomy" id="2602767"/>
    <lineage>
        <taxon>Bacteria</taxon>
        <taxon>Pseudomonadati</taxon>
        <taxon>Bacteroidota</taxon>
        <taxon>Saprospiria</taxon>
        <taxon>Saprospirales</taxon>
        <taxon>Lewinellaceae</taxon>
        <taxon>Neolewinella</taxon>
    </lineage>
</organism>
<name>A0A5C7F780_9BACT</name>
<evidence type="ECO:0000313" key="3">
    <source>
        <dbReference type="Proteomes" id="UP000321907"/>
    </source>
</evidence>
<reference evidence="2 3" key="1">
    <citation type="submission" date="2019-08" db="EMBL/GenBank/DDBJ databases">
        <title>Lewinella sp. strain SSH13 Genome sequencing and assembly.</title>
        <authorList>
            <person name="Kim I."/>
        </authorList>
    </citation>
    <scope>NUCLEOTIDE SEQUENCE [LARGE SCALE GENOMIC DNA]</scope>
    <source>
        <strain evidence="2 3">SSH13</strain>
    </source>
</reference>
<dbReference type="AlphaFoldDB" id="A0A5C7F780"/>
<dbReference type="OrthoDB" id="1493403at2"/>
<evidence type="ECO:0000256" key="1">
    <source>
        <dbReference type="SAM" id="SignalP"/>
    </source>
</evidence>
<keyword evidence="3" id="KW-1185">Reference proteome</keyword>
<feature type="signal peptide" evidence="1">
    <location>
        <begin position="1"/>
        <end position="18"/>
    </location>
</feature>
<accession>A0A5C7F780</accession>
<sequence length="227" mass="25005">MQKLLLALSIAYFLSACASEETNPPIVVETNEVLPSTVTKNPQGNKDLPLTDDEAITRIRAFFQKVSSQRTAGTLKSEEVEYACEGTGQVGVVTFYSDAGGVVLVENEYGMGDHAGQTDQWYFIEGKLAFLYAQAGTWQFGGAMTKDQDGNEVPGTIDKITENRYYFNDGVLVKHLTKYYEIESGKEEVDPNNVPNETVPHNGETPESYDFIAAFMATRTPDCGLIE</sequence>
<proteinExistence type="predicted"/>